<reference evidence="2" key="1">
    <citation type="journal article" date="2014" name="Int. J. Syst. Evol. Microbiol.">
        <title>Complete genome sequence of Corynebacterium casei LMG S-19264T (=DSM 44701T), isolated from a smear-ripened cheese.</title>
        <authorList>
            <consortium name="US DOE Joint Genome Institute (JGI-PGF)"/>
            <person name="Walter F."/>
            <person name="Albersmeier A."/>
            <person name="Kalinowski J."/>
            <person name="Ruckert C."/>
        </authorList>
    </citation>
    <scope>NUCLEOTIDE SEQUENCE</scope>
    <source>
        <strain evidence="2">VKM B-2347</strain>
    </source>
</reference>
<dbReference type="AlphaFoldDB" id="A0A9W6MWN8"/>
<accession>A0A9W6MWN8</accession>
<reference evidence="2" key="2">
    <citation type="submission" date="2023-01" db="EMBL/GenBank/DDBJ databases">
        <authorList>
            <person name="Sun Q."/>
            <person name="Evtushenko L."/>
        </authorList>
    </citation>
    <scope>NUCLEOTIDE SEQUENCE</scope>
    <source>
        <strain evidence="2">VKM B-2347</strain>
    </source>
</reference>
<proteinExistence type="predicted"/>
<gene>
    <name evidence="2" type="ORF">GCM10008179_26500</name>
</gene>
<evidence type="ECO:0000313" key="3">
    <source>
        <dbReference type="Proteomes" id="UP001143372"/>
    </source>
</evidence>
<comment type="caution">
    <text evidence="2">The sequence shown here is derived from an EMBL/GenBank/DDBJ whole genome shotgun (WGS) entry which is preliminary data.</text>
</comment>
<dbReference type="Proteomes" id="UP001143372">
    <property type="component" value="Unassembled WGS sequence"/>
</dbReference>
<name>A0A9W6MWN8_9HYPH</name>
<feature type="region of interest" description="Disordered" evidence="1">
    <location>
        <begin position="59"/>
        <end position="96"/>
    </location>
</feature>
<keyword evidence="3" id="KW-1185">Reference proteome</keyword>
<evidence type="ECO:0000313" key="2">
    <source>
        <dbReference type="EMBL" id="GLK69012.1"/>
    </source>
</evidence>
<evidence type="ECO:0000256" key="1">
    <source>
        <dbReference type="SAM" id="MobiDB-lite"/>
    </source>
</evidence>
<protein>
    <submittedName>
        <fullName evidence="2">Uncharacterized protein</fullName>
    </submittedName>
</protein>
<dbReference type="EMBL" id="BSFI01000018">
    <property type="protein sequence ID" value="GLK69012.1"/>
    <property type="molecule type" value="Genomic_DNA"/>
</dbReference>
<organism evidence="2 3">
    <name type="scientific">Hansschlegelia plantiphila</name>
    <dbReference type="NCBI Taxonomy" id="374655"/>
    <lineage>
        <taxon>Bacteria</taxon>
        <taxon>Pseudomonadati</taxon>
        <taxon>Pseudomonadota</taxon>
        <taxon>Alphaproteobacteria</taxon>
        <taxon>Hyphomicrobiales</taxon>
        <taxon>Methylopilaceae</taxon>
        <taxon>Hansschlegelia</taxon>
    </lineage>
</organism>
<sequence>MNKQYEIVFRRRPVAASAAAGLIAALRRGLNWAGELASDAYAAGARSILEKKEAAEDLAAERRHRRAAAQPSVRPEIATPAPDARLVSGPNISSER</sequence>